<dbReference type="EMBL" id="JAWDJR010000012">
    <property type="protein sequence ID" value="KAK9965765.1"/>
    <property type="molecule type" value="Genomic_DNA"/>
</dbReference>
<feature type="non-terminal residue" evidence="2">
    <location>
        <position position="68"/>
    </location>
</feature>
<dbReference type="Proteomes" id="UP001479290">
    <property type="component" value="Unassembled WGS sequence"/>
</dbReference>
<protein>
    <submittedName>
        <fullName evidence="2">Uncharacterized protein</fullName>
    </submittedName>
</protein>
<accession>A0AAW1ZWM1</accession>
<feature type="compositionally biased region" description="Polar residues" evidence="1">
    <location>
        <begin position="33"/>
        <end position="42"/>
    </location>
</feature>
<reference evidence="2 3" key="1">
    <citation type="submission" date="2024-05" db="EMBL/GenBank/DDBJ databases">
        <title>A high-quality chromosomal-level genome assembly of Topmouth culter (Culter alburnus).</title>
        <authorList>
            <person name="Zhao H."/>
        </authorList>
    </citation>
    <scope>NUCLEOTIDE SEQUENCE [LARGE SCALE GENOMIC DNA]</scope>
    <source>
        <strain evidence="2">CATC2023</strain>
        <tissue evidence="2">Muscle</tissue>
    </source>
</reference>
<name>A0AAW1ZWM1_CULAL</name>
<evidence type="ECO:0000313" key="3">
    <source>
        <dbReference type="Proteomes" id="UP001479290"/>
    </source>
</evidence>
<keyword evidence="3" id="KW-1185">Reference proteome</keyword>
<evidence type="ECO:0000256" key="1">
    <source>
        <dbReference type="SAM" id="MobiDB-lite"/>
    </source>
</evidence>
<organism evidence="2 3">
    <name type="scientific">Culter alburnus</name>
    <name type="common">Topmouth culter</name>
    <dbReference type="NCBI Taxonomy" id="194366"/>
    <lineage>
        <taxon>Eukaryota</taxon>
        <taxon>Metazoa</taxon>
        <taxon>Chordata</taxon>
        <taxon>Craniata</taxon>
        <taxon>Vertebrata</taxon>
        <taxon>Euteleostomi</taxon>
        <taxon>Actinopterygii</taxon>
        <taxon>Neopterygii</taxon>
        <taxon>Teleostei</taxon>
        <taxon>Ostariophysi</taxon>
        <taxon>Cypriniformes</taxon>
        <taxon>Xenocyprididae</taxon>
        <taxon>Xenocypridinae</taxon>
        <taxon>Culter</taxon>
    </lineage>
</organism>
<evidence type="ECO:0000313" key="2">
    <source>
        <dbReference type="EMBL" id="KAK9965765.1"/>
    </source>
</evidence>
<proteinExistence type="predicted"/>
<dbReference type="AlphaFoldDB" id="A0AAW1ZWM1"/>
<feature type="region of interest" description="Disordered" evidence="1">
    <location>
        <begin position="1"/>
        <end position="48"/>
    </location>
</feature>
<sequence>MSSNVWKDPEGCWEVVQPRSTDGSGGGSERRITSSLPSIHSRNATDKRTACYDEADHRLPQFVQPDWS</sequence>
<gene>
    <name evidence="2" type="ORF">ABG768_004837</name>
</gene>
<comment type="caution">
    <text evidence="2">The sequence shown here is derived from an EMBL/GenBank/DDBJ whole genome shotgun (WGS) entry which is preliminary data.</text>
</comment>